<accession>A0A9N9JXF6</accession>
<proteinExistence type="predicted"/>
<reference evidence="1" key="1">
    <citation type="submission" date="2021-06" db="EMBL/GenBank/DDBJ databases">
        <authorList>
            <person name="Kallberg Y."/>
            <person name="Tangrot J."/>
            <person name="Rosling A."/>
        </authorList>
    </citation>
    <scope>NUCLEOTIDE SEQUENCE</scope>
    <source>
        <strain evidence="1">FL966</strain>
    </source>
</reference>
<sequence length="39" mass="4666">MKVKTTYTKKTCCKNCHERNKKSNAHLEITRLTQELEEQ</sequence>
<comment type="caution">
    <text evidence="1">The sequence shown here is derived from an EMBL/GenBank/DDBJ whole genome shotgun (WGS) entry which is preliminary data.</text>
</comment>
<dbReference type="EMBL" id="CAJVQA010031809">
    <property type="protein sequence ID" value="CAG8802133.1"/>
    <property type="molecule type" value="Genomic_DNA"/>
</dbReference>
<protein>
    <submittedName>
        <fullName evidence="1">17655_t:CDS:1</fullName>
    </submittedName>
</protein>
<dbReference type="AlphaFoldDB" id="A0A9N9JXF6"/>
<keyword evidence="2" id="KW-1185">Reference proteome</keyword>
<evidence type="ECO:0000313" key="2">
    <source>
        <dbReference type="Proteomes" id="UP000789759"/>
    </source>
</evidence>
<name>A0A9N9JXF6_9GLOM</name>
<evidence type="ECO:0000313" key="1">
    <source>
        <dbReference type="EMBL" id="CAG8802133.1"/>
    </source>
</evidence>
<dbReference type="Proteomes" id="UP000789759">
    <property type="component" value="Unassembled WGS sequence"/>
</dbReference>
<gene>
    <name evidence="1" type="ORF">CPELLU_LOCUS17796</name>
</gene>
<organism evidence="1 2">
    <name type="scientific">Cetraspora pellucida</name>
    <dbReference type="NCBI Taxonomy" id="1433469"/>
    <lineage>
        <taxon>Eukaryota</taxon>
        <taxon>Fungi</taxon>
        <taxon>Fungi incertae sedis</taxon>
        <taxon>Mucoromycota</taxon>
        <taxon>Glomeromycotina</taxon>
        <taxon>Glomeromycetes</taxon>
        <taxon>Diversisporales</taxon>
        <taxon>Gigasporaceae</taxon>
        <taxon>Cetraspora</taxon>
    </lineage>
</organism>